<keyword evidence="1" id="KW-0812">Transmembrane</keyword>
<reference evidence="2" key="1">
    <citation type="submission" date="2020-05" db="EMBL/GenBank/DDBJ databases">
        <authorList>
            <person name="Chiriac C."/>
            <person name="Salcher M."/>
            <person name="Ghai R."/>
            <person name="Kavagutti S V."/>
        </authorList>
    </citation>
    <scope>NUCLEOTIDE SEQUENCE</scope>
</reference>
<name>A0A6J6TZQ7_9ZZZZ</name>
<keyword evidence="1" id="KW-1133">Transmembrane helix</keyword>
<organism evidence="2">
    <name type="scientific">freshwater metagenome</name>
    <dbReference type="NCBI Taxonomy" id="449393"/>
    <lineage>
        <taxon>unclassified sequences</taxon>
        <taxon>metagenomes</taxon>
        <taxon>ecological metagenomes</taxon>
    </lineage>
</organism>
<gene>
    <name evidence="2" type="ORF">UFOPK2761_02103</name>
</gene>
<accession>A0A6J6TZQ7</accession>
<evidence type="ECO:0000256" key="1">
    <source>
        <dbReference type="SAM" id="Phobius"/>
    </source>
</evidence>
<dbReference type="AlphaFoldDB" id="A0A6J6TZQ7"/>
<sequence>MVNLLLSVTFGCGVLIAVAHVANRLFVAPVYDVVLNLVAFVSSTVASSLLGYVVPALLSALAVLCWVVLARRTWLSDPVRRRQGQLAAH</sequence>
<evidence type="ECO:0000313" key="2">
    <source>
        <dbReference type="EMBL" id="CAB4753071.1"/>
    </source>
</evidence>
<dbReference type="EMBL" id="CAEZYQ010000016">
    <property type="protein sequence ID" value="CAB4753071.1"/>
    <property type="molecule type" value="Genomic_DNA"/>
</dbReference>
<proteinExistence type="predicted"/>
<protein>
    <submittedName>
        <fullName evidence="2">Unannotated protein</fullName>
    </submittedName>
</protein>
<keyword evidence="1" id="KW-0472">Membrane</keyword>
<feature type="transmembrane region" description="Helical" evidence="1">
    <location>
        <begin position="48"/>
        <end position="70"/>
    </location>
</feature>